<proteinExistence type="inferred from homology"/>
<keyword evidence="16" id="KW-1185">Reference proteome</keyword>
<evidence type="ECO:0000313" key="16">
    <source>
        <dbReference type="Proteomes" id="UP000004946"/>
    </source>
</evidence>
<dbReference type="Gene3D" id="1.10.1670.10">
    <property type="entry name" value="Helix-hairpin-Helix base-excision DNA repair enzymes (C-terminal)"/>
    <property type="match status" value="1"/>
</dbReference>
<evidence type="ECO:0000256" key="11">
    <source>
        <dbReference type="ARBA" id="ARBA00023014"/>
    </source>
</evidence>
<comment type="caution">
    <text evidence="15">The sequence shown here is derived from an EMBL/GenBank/DDBJ whole genome shotgun (WGS) entry which is preliminary data.</text>
</comment>
<dbReference type="InterPro" id="IPR000445">
    <property type="entry name" value="HhH_motif"/>
</dbReference>
<comment type="cofactor">
    <cofactor evidence="2">
        <name>[4Fe-4S] cluster</name>
        <dbReference type="ChEBI" id="CHEBI:49883"/>
    </cofactor>
</comment>
<dbReference type="InterPro" id="IPR003265">
    <property type="entry name" value="HhH-GPD_domain"/>
</dbReference>
<dbReference type="Gene3D" id="1.10.340.30">
    <property type="entry name" value="Hypothetical protein, domain 2"/>
    <property type="match status" value="1"/>
</dbReference>
<dbReference type="Pfam" id="PF00730">
    <property type="entry name" value="HhH-GPD"/>
    <property type="match status" value="1"/>
</dbReference>
<dbReference type="InterPro" id="IPR044298">
    <property type="entry name" value="MIG/MutY"/>
</dbReference>
<dbReference type="Pfam" id="PF00633">
    <property type="entry name" value="HHH"/>
    <property type="match status" value="1"/>
</dbReference>
<sequence>MFREALVGMLWEELSLIFATIKSMNDRAPKRMNQGFRATGKGDGAGDEAAWAFSRLSSWWRSAARDFPWRFGRTSPWGVLLSEVMSQQTPMSRVLPYWRQWMGLWPTPQDLAQASTGDLIAAWGRLGYPRRALRLKECAQVVSQEFGGRLPDDYQSLVALPGIGDYTASAILSFAYGDRVVVLDTNIRRVLVRAFTGQESRGGSTTKGERDLAQSLLPADRAQSVRWNQAVMELGALICTASQPACDQCPLKEKCLFLAVGRPGLGSTRTRPKQSFVGTNRQVRGIIIDALRRAPDHRLGPDQVRSLWKDQGQLDECVIGLDQDGLIVIGQDQSLSLPV</sequence>
<evidence type="ECO:0000256" key="4">
    <source>
        <dbReference type="ARBA" id="ARBA00012045"/>
    </source>
</evidence>
<dbReference type="SMART" id="SM00478">
    <property type="entry name" value="ENDO3c"/>
    <property type="match status" value="1"/>
</dbReference>
<keyword evidence="6" id="KW-0004">4Fe-4S</keyword>
<dbReference type="GO" id="GO:0051539">
    <property type="term" value="F:4 iron, 4 sulfur cluster binding"/>
    <property type="evidence" value="ECO:0007669"/>
    <property type="project" value="UniProtKB-KW"/>
</dbReference>
<dbReference type="GO" id="GO:0046872">
    <property type="term" value="F:metal ion binding"/>
    <property type="evidence" value="ECO:0007669"/>
    <property type="project" value="UniProtKB-KW"/>
</dbReference>
<keyword evidence="13" id="KW-0326">Glycosidase</keyword>
<dbReference type="InterPro" id="IPR004036">
    <property type="entry name" value="Endonuclease-III-like_CS2"/>
</dbReference>
<dbReference type="SUPFAM" id="SSF48150">
    <property type="entry name" value="DNA-glycosylase"/>
    <property type="match status" value="1"/>
</dbReference>
<comment type="similarity">
    <text evidence="3">Belongs to the Nth/MutY family.</text>
</comment>
<dbReference type="GO" id="GO:0000701">
    <property type="term" value="F:purine-specific mismatch base pair DNA N-glycosylase activity"/>
    <property type="evidence" value="ECO:0007669"/>
    <property type="project" value="UniProtKB-EC"/>
</dbReference>
<dbReference type="InterPro" id="IPR003651">
    <property type="entry name" value="Endonuclease3_FeS-loop_motif"/>
</dbReference>
<evidence type="ECO:0000256" key="8">
    <source>
        <dbReference type="ARBA" id="ARBA00022763"/>
    </source>
</evidence>
<evidence type="ECO:0000259" key="14">
    <source>
        <dbReference type="SMART" id="SM00478"/>
    </source>
</evidence>
<evidence type="ECO:0000313" key="15">
    <source>
        <dbReference type="EMBL" id="EFT83413.1"/>
    </source>
</evidence>
<gene>
    <name evidence="15" type="ORF">HMPREF0620_0418</name>
</gene>
<dbReference type="PROSITE" id="PS01155">
    <property type="entry name" value="ENDONUCLEASE_III_2"/>
    <property type="match status" value="1"/>
</dbReference>
<dbReference type="RefSeq" id="WP_006288836.1">
    <property type="nucleotide sequence ID" value="NZ_AP012333.1"/>
</dbReference>
<evidence type="ECO:0000256" key="9">
    <source>
        <dbReference type="ARBA" id="ARBA00022801"/>
    </source>
</evidence>
<dbReference type="InterPro" id="IPR023170">
    <property type="entry name" value="HhH_base_excis_C"/>
</dbReference>
<evidence type="ECO:0000256" key="2">
    <source>
        <dbReference type="ARBA" id="ARBA00001966"/>
    </source>
</evidence>
<keyword evidence="8" id="KW-0227">DNA damage</keyword>
<keyword evidence="9" id="KW-0378">Hydrolase</keyword>
<dbReference type="GO" id="GO:0034039">
    <property type="term" value="F:8-oxo-7,8-dihydroguanine DNA N-glycosylase activity"/>
    <property type="evidence" value="ECO:0007669"/>
    <property type="project" value="TreeGrafter"/>
</dbReference>
<dbReference type="HOGENOM" id="CLU_012862_2_0_11"/>
<keyword evidence="7" id="KW-0479">Metal-binding</keyword>
<dbReference type="InterPro" id="IPR011257">
    <property type="entry name" value="DNA_glycosylase"/>
</dbReference>
<dbReference type="SMART" id="SM00525">
    <property type="entry name" value="FES"/>
    <property type="match status" value="1"/>
</dbReference>
<evidence type="ECO:0000256" key="5">
    <source>
        <dbReference type="ARBA" id="ARBA00022023"/>
    </source>
</evidence>
<feature type="domain" description="HhH-GPD" evidence="14">
    <location>
        <begin position="85"/>
        <end position="237"/>
    </location>
</feature>
<protein>
    <recommendedName>
        <fullName evidence="5">Adenine DNA glycosylase</fullName>
        <ecNumber evidence="4">3.2.2.31</ecNumber>
    </recommendedName>
</protein>
<dbReference type="PANTHER" id="PTHR42944">
    <property type="entry name" value="ADENINE DNA GLYCOSYLASE"/>
    <property type="match status" value="1"/>
</dbReference>
<dbReference type="GO" id="GO:0032357">
    <property type="term" value="F:oxidized purine DNA binding"/>
    <property type="evidence" value="ECO:0007669"/>
    <property type="project" value="TreeGrafter"/>
</dbReference>
<accession>E6K0T2</accession>
<keyword evidence="10" id="KW-0408">Iron</keyword>
<dbReference type="PANTHER" id="PTHR42944:SF1">
    <property type="entry name" value="ADENINE DNA GLYCOSYLASE"/>
    <property type="match status" value="1"/>
</dbReference>
<dbReference type="CDD" id="cd00056">
    <property type="entry name" value="ENDO3c"/>
    <property type="match status" value="1"/>
</dbReference>
<evidence type="ECO:0000256" key="1">
    <source>
        <dbReference type="ARBA" id="ARBA00000843"/>
    </source>
</evidence>
<evidence type="ECO:0000256" key="7">
    <source>
        <dbReference type="ARBA" id="ARBA00022723"/>
    </source>
</evidence>
<name>E6K0T2_PARDN</name>
<keyword evidence="11" id="KW-0411">Iron-sulfur</keyword>
<dbReference type="EMBL" id="AEON01000001">
    <property type="protein sequence ID" value="EFT83413.1"/>
    <property type="molecule type" value="Genomic_DNA"/>
</dbReference>
<keyword evidence="12" id="KW-0234">DNA repair</keyword>
<dbReference type="Proteomes" id="UP000004946">
    <property type="component" value="Chromosome"/>
</dbReference>
<evidence type="ECO:0000256" key="3">
    <source>
        <dbReference type="ARBA" id="ARBA00008343"/>
    </source>
</evidence>
<evidence type="ECO:0000256" key="12">
    <source>
        <dbReference type="ARBA" id="ARBA00023204"/>
    </source>
</evidence>
<dbReference type="AlphaFoldDB" id="E6K0T2"/>
<dbReference type="EC" id="3.2.2.31" evidence="4"/>
<evidence type="ECO:0000256" key="13">
    <source>
        <dbReference type="ARBA" id="ARBA00023295"/>
    </source>
</evidence>
<evidence type="ECO:0000256" key="10">
    <source>
        <dbReference type="ARBA" id="ARBA00023004"/>
    </source>
</evidence>
<reference evidence="15 16" key="1">
    <citation type="submission" date="2010-12" db="EMBL/GenBank/DDBJ databases">
        <authorList>
            <person name="Muzny D."/>
            <person name="Qin X."/>
            <person name="Buhay C."/>
            <person name="Dugan-Rocha S."/>
            <person name="Ding Y."/>
            <person name="Chen G."/>
            <person name="Hawes A."/>
            <person name="Holder M."/>
            <person name="Jhangiani S."/>
            <person name="Johnson A."/>
            <person name="Khan Z."/>
            <person name="Li Z."/>
            <person name="Liu W."/>
            <person name="Liu X."/>
            <person name="Perez L."/>
            <person name="Shen H."/>
            <person name="Wang Q."/>
            <person name="Watt J."/>
            <person name="Xi L."/>
            <person name="Xin Y."/>
            <person name="Zhou J."/>
            <person name="Deng J."/>
            <person name="Jiang H."/>
            <person name="Liu Y."/>
            <person name="Qu J."/>
            <person name="Song X.-Z."/>
            <person name="Zhang L."/>
            <person name="Villasana D."/>
            <person name="Johnson A."/>
            <person name="Liu J."/>
            <person name="Liyanage D."/>
            <person name="Lorensuhewa L."/>
            <person name="Robinson T."/>
            <person name="Song A."/>
            <person name="Song B.-B."/>
            <person name="Dinh H."/>
            <person name="Thornton R."/>
            <person name="Coyle M."/>
            <person name="Francisco L."/>
            <person name="Jackson L."/>
            <person name="Javaid M."/>
            <person name="Korchina V."/>
            <person name="Kovar C."/>
            <person name="Mata R."/>
            <person name="Mathew T."/>
            <person name="Ngo R."/>
            <person name="Nguyen L."/>
            <person name="Nguyen N."/>
            <person name="Okwuonu G."/>
            <person name="Ongeri F."/>
            <person name="Pham C."/>
            <person name="Simmons D."/>
            <person name="Wilczek-Boney K."/>
            <person name="Hale W."/>
            <person name="Jakkamsetti A."/>
            <person name="Pham P."/>
            <person name="Ruth R."/>
            <person name="San Lucas F."/>
            <person name="Warren J."/>
            <person name="Zhang J."/>
            <person name="Zhao Z."/>
            <person name="Zhou C."/>
            <person name="Zhu D."/>
            <person name="Lee S."/>
            <person name="Bess C."/>
            <person name="Blankenburg K."/>
            <person name="Forbes L."/>
            <person name="Fu Q."/>
            <person name="Gubbala S."/>
            <person name="Hirani K."/>
            <person name="Jayaseelan J.C."/>
            <person name="Lara F."/>
            <person name="Munidasa M."/>
            <person name="Palculict T."/>
            <person name="Patil S."/>
            <person name="Pu L.-L."/>
            <person name="Saada N."/>
            <person name="Tang L."/>
            <person name="Weissenberger G."/>
            <person name="Zhu Y."/>
            <person name="Hemphill L."/>
            <person name="Shang Y."/>
            <person name="Youmans B."/>
            <person name="Ayvaz T."/>
            <person name="Ross M."/>
            <person name="Santibanez J."/>
            <person name="Aqrawi P."/>
            <person name="Gross S."/>
            <person name="Joshi V."/>
            <person name="Fowler G."/>
            <person name="Nazareth L."/>
            <person name="Reid J."/>
            <person name="Worley K."/>
            <person name="Petrosino J."/>
            <person name="Highlander S."/>
            <person name="Gibbs R."/>
        </authorList>
    </citation>
    <scope>NUCLEOTIDE SEQUENCE [LARGE SCALE GENOMIC DNA]</scope>
    <source>
        <strain evidence="15 16">DSM 10105</strain>
    </source>
</reference>
<evidence type="ECO:0000256" key="6">
    <source>
        <dbReference type="ARBA" id="ARBA00022485"/>
    </source>
</evidence>
<organism evidence="15 16">
    <name type="scientific">Parascardovia denticolens DSM 10105 = JCM 12538</name>
    <dbReference type="NCBI Taxonomy" id="864564"/>
    <lineage>
        <taxon>Bacteria</taxon>
        <taxon>Bacillati</taxon>
        <taxon>Actinomycetota</taxon>
        <taxon>Actinomycetes</taxon>
        <taxon>Bifidobacteriales</taxon>
        <taxon>Bifidobacteriaceae</taxon>
        <taxon>Parascardovia</taxon>
    </lineage>
</organism>
<dbReference type="eggNOG" id="COG1194">
    <property type="taxonomic scope" value="Bacteria"/>
</dbReference>
<dbReference type="GO" id="GO:0035485">
    <property type="term" value="F:adenine/guanine mispair binding"/>
    <property type="evidence" value="ECO:0007669"/>
    <property type="project" value="TreeGrafter"/>
</dbReference>
<dbReference type="GO" id="GO:0006284">
    <property type="term" value="P:base-excision repair"/>
    <property type="evidence" value="ECO:0007669"/>
    <property type="project" value="InterPro"/>
</dbReference>
<dbReference type="GO" id="GO:0006298">
    <property type="term" value="P:mismatch repair"/>
    <property type="evidence" value="ECO:0007669"/>
    <property type="project" value="TreeGrafter"/>
</dbReference>
<comment type="catalytic activity">
    <reaction evidence="1">
        <text>Hydrolyzes free adenine bases from 7,8-dihydro-8-oxoguanine:adenine mismatched double-stranded DNA, leaving an apurinic site.</text>
        <dbReference type="EC" id="3.2.2.31"/>
    </reaction>
</comment>